<sequence>MKQALDTLPKTKQEELTLLTELLSGYKDVEMVILFGSYATGKWVEDKYVEKGITYEYRSDYDLLVVITHEDLKLKFRIEEQVKNELLTTGKVTTPVNMIFHGIKHLNKALTEGNYFFKDIKKEGIVLYDSLKFRLATPKVLSPAESRQKAQGYFDQWFESANVFYEDFEANYNKATKGKVYLNKAAFELHQAVERYYTAVLLVFTDYRPKDHNIETLGIKAEMCDKRFAVFPQQTPEEQRLFELLKKAYIDARYKMDEYAITAEELLYLAERVNKLKQLTETICIEKIAEIGAKESL</sequence>
<dbReference type="Pfam" id="PF05168">
    <property type="entry name" value="HEPN"/>
    <property type="match status" value="1"/>
</dbReference>
<dbReference type="SUPFAM" id="SSF81301">
    <property type="entry name" value="Nucleotidyltransferase"/>
    <property type="match status" value="1"/>
</dbReference>
<dbReference type="InterPro" id="IPR043519">
    <property type="entry name" value="NT_sf"/>
</dbReference>
<evidence type="ECO:0000259" key="1">
    <source>
        <dbReference type="PROSITE" id="PS50910"/>
    </source>
</evidence>
<dbReference type="Pfam" id="PF18765">
    <property type="entry name" value="Polbeta"/>
    <property type="match status" value="1"/>
</dbReference>
<organism evidence="2 3">
    <name type="scientific">Fulvivirga kasyanovii</name>
    <dbReference type="NCBI Taxonomy" id="396812"/>
    <lineage>
        <taxon>Bacteria</taxon>
        <taxon>Pseudomonadati</taxon>
        <taxon>Bacteroidota</taxon>
        <taxon>Cytophagia</taxon>
        <taxon>Cytophagales</taxon>
        <taxon>Fulvivirgaceae</taxon>
        <taxon>Fulvivirga</taxon>
    </lineage>
</organism>
<evidence type="ECO:0000313" key="3">
    <source>
        <dbReference type="Proteomes" id="UP000798808"/>
    </source>
</evidence>
<dbReference type="Proteomes" id="UP000798808">
    <property type="component" value="Unassembled WGS sequence"/>
</dbReference>
<dbReference type="InterPro" id="IPR052548">
    <property type="entry name" value="Type_VII_TA_antitoxin"/>
</dbReference>
<dbReference type="InterPro" id="IPR041633">
    <property type="entry name" value="Polbeta"/>
</dbReference>
<dbReference type="Gene3D" id="1.20.120.330">
    <property type="entry name" value="Nucleotidyltransferases domain 2"/>
    <property type="match status" value="1"/>
</dbReference>
<dbReference type="Gene3D" id="3.30.460.10">
    <property type="entry name" value="Beta Polymerase, domain 2"/>
    <property type="match status" value="1"/>
</dbReference>
<dbReference type="InterPro" id="IPR007842">
    <property type="entry name" value="HEPN_dom"/>
</dbReference>
<dbReference type="PANTHER" id="PTHR33933:SF1">
    <property type="entry name" value="PROTEIN ADENYLYLTRANSFERASE MNTA-RELATED"/>
    <property type="match status" value="1"/>
</dbReference>
<protein>
    <submittedName>
        <fullName evidence="2">HEPN domain-containing protein</fullName>
    </submittedName>
</protein>
<evidence type="ECO:0000313" key="2">
    <source>
        <dbReference type="EMBL" id="MTI24954.1"/>
    </source>
</evidence>
<keyword evidence="3" id="KW-1185">Reference proteome</keyword>
<dbReference type="SMART" id="SM00748">
    <property type="entry name" value="HEPN"/>
    <property type="match status" value="1"/>
</dbReference>
<dbReference type="PANTHER" id="PTHR33933">
    <property type="entry name" value="NUCLEOTIDYLTRANSFERASE"/>
    <property type="match status" value="1"/>
</dbReference>
<dbReference type="EMBL" id="SMLW01000469">
    <property type="protein sequence ID" value="MTI24954.1"/>
    <property type="molecule type" value="Genomic_DNA"/>
</dbReference>
<dbReference type="RefSeq" id="WP_343033786.1">
    <property type="nucleotide sequence ID" value="NZ_BAAAFL010000064.1"/>
</dbReference>
<comment type="caution">
    <text evidence="2">The sequence shown here is derived from an EMBL/GenBank/DDBJ whole genome shotgun (WGS) entry which is preliminary data.</text>
</comment>
<accession>A0ABW9RLI3</accession>
<proteinExistence type="predicted"/>
<dbReference type="SUPFAM" id="SSF81593">
    <property type="entry name" value="Nucleotidyltransferase substrate binding subunit/domain"/>
    <property type="match status" value="1"/>
</dbReference>
<gene>
    <name evidence="2" type="ORF">E1163_08380</name>
</gene>
<dbReference type="PROSITE" id="PS50910">
    <property type="entry name" value="HEPN"/>
    <property type="match status" value="1"/>
</dbReference>
<reference evidence="2 3" key="1">
    <citation type="submission" date="2019-02" db="EMBL/GenBank/DDBJ databases">
        <authorList>
            <person name="Goldberg S.R."/>
            <person name="Haltli B.A."/>
            <person name="Correa H."/>
            <person name="Russell K.G."/>
        </authorList>
    </citation>
    <scope>NUCLEOTIDE SEQUENCE [LARGE SCALE GENOMIC DNA]</scope>
    <source>
        <strain evidence="2 3">JCM 16186</strain>
    </source>
</reference>
<dbReference type="CDD" id="cd05403">
    <property type="entry name" value="NT_KNTase_like"/>
    <property type="match status" value="1"/>
</dbReference>
<name>A0ABW9RLI3_9BACT</name>
<feature type="domain" description="HEPN" evidence="1">
    <location>
        <begin position="163"/>
        <end position="283"/>
    </location>
</feature>